<feature type="transmembrane region" description="Helical" evidence="1">
    <location>
        <begin position="51"/>
        <end position="72"/>
    </location>
</feature>
<evidence type="ECO:0000313" key="2">
    <source>
        <dbReference type="EMBL" id="MBH0229092.1"/>
    </source>
</evidence>
<proteinExistence type="predicted"/>
<dbReference type="Proteomes" id="UP000614490">
    <property type="component" value="Unassembled WGS sequence"/>
</dbReference>
<gene>
    <name evidence="2" type="ORF">H0267_02590</name>
</gene>
<comment type="caution">
    <text evidence="2">The sequence shown here is derived from an EMBL/GenBank/DDBJ whole genome shotgun (WGS) entry which is preliminary data.</text>
</comment>
<dbReference type="RefSeq" id="WP_197315723.1">
    <property type="nucleotide sequence ID" value="NZ_JADZSC010000001.1"/>
</dbReference>
<accession>A0A931MTY0</accession>
<reference evidence="2 3" key="1">
    <citation type="journal article" date="2005" name="Int. J. Syst. Evol. Microbiol.">
        <title>Halobacillus yeomjeoni sp. nov., isolated from a marine solar saltern in Korea.</title>
        <authorList>
            <person name="Yoon J.H."/>
            <person name="Kang S.J."/>
            <person name="Lee C.H."/>
            <person name="Oh H.W."/>
            <person name="Oh T.K."/>
        </authorList>
    </citation>
    <scope>NUCLEOTIDE SEQUENCE [LARGE SCALE GENOMIC DNA]</scope>
    <source>
        <strain evidence="2 3">KCTC 3957</strain>
    </source>
</reference>
<dbReference type="EMBL" id="JADZSC010000001">
    <property type="protein sequence ID" value="MBH0229092.1"/>
    <property type="molecule type" value="Genomic_DNA"/>
</dbReference>
<feature type="transmembrane region" description="Helical" evidence="1">
    <location>
        <begin position="20"/>
        <end position="39"/>
    </location>
</feature>
<keyword evidence="3" id="KW-1185">Reference proteome</keyword>
<protein>
    <submittedName>
        <fullName evidence="2">Uncharacterized protein</fullName>
    </submittedName>
</protein>
<name>A0A931MTY0_9BACI</name>
<organism evidence="2 3">
    <name type="scientific">Halobacillus yeomjeoni</name>
    <dbReference type="NCBI Taxonomy" id="311194"/>
    <lineage>
        <taxon>Bacteria</taxon>
        <taxon>Bacillati</taxon>
        <taxon>Bacillota</taxon>
        <taxon>Bacilli</taxon>
        <taxon>Bacillales</taxon>
        <taxon>Bacillaceae</taxon>
        <taxon>Halobacillus</taxon>
    </lineage>
</organism>
<sequence>MSRSYKVIKRIYNFYLEHFLILLFTAGIIGIMLVLQFFFSDLDKDFWISLIPNFIADMIGILITSYIIAVLLQRSEEKKAKEKAYKLTGNRYKGLISTIGSNFVHVNTGKPYGSKHINPEQEMKSQIKDVVDNIETYIPHENFIQYKKINILFIDGTEKTIDYQRFCKQAKNEIEPIFEQFINRYIGFLPDDLRESLLNVEILISKILVTSSIDFNLGHNIVVNYEEHIAHHKELGKELLFLISYFDECKD</sequence>
<keyword evidence="1" id="KW-1133">Transmembrane helix</keyword>
<keyword evidence="1" id="KW-0472">Membrane</keyword>
<evidence type="ECO:0000256" key="1">
    <source>
        <dbReference type="SAM" id="Phobius"/>
    </source>
</evidence>
<keyword evidence="1" id="KW-0812">Transmembrane</keyword>
<evidence type="ECO:0000313" key="3">
    <source>
        <dbReference type="Proteomes" id="UP000614490"/>
    </source>
</evidence>
<dbReference type="AlphaFoldDB" id="A0A931MTY0"/>